<keyword evidence="3" id="KW-1185">Reference proteome</keyword>
<dbReference type="InterPro" id="IPR032466">
    <property type="entry name" value="Metal_Hydrolase"/>
</dbReference>
<dbReference type="CDD" id="cd01300">
    <property type="entry name" value="YtcJ_like"/>
    <property type="match status" value="1"/>
</dbReference>
<name>A0A6P1MIE5_9FIRM</name>
<dbReference type="KEGG" id="amic:Ami3637_08190"/>
<dbReference type="InterPro" id="IPR011059">
    <property type="entry name" value="Metal-dep_hydrolase_composite"/>
</dbReference>
<dbReference type="RefSeq" id="WP_162362154.1">
    <property type="nucleotide sequence ID" value="NZ_CP047591.1"/>
</dbReference>
<reference evidence="2 3" key="1">
    <citation type="submission" date="2020-01" db="EMBL/GenBank/DDBJ databases">
        <title>Genomic analysis of Aminipila sp. CBA3637.</title>
        <authorList>
            <person name="Kim Y.B."/>
            <person name="Roh S.W."/>
        </authorList>
    </citation>
    <scope>NUCLEOTIDE SEQUENCE [LARGE SCALE GENOMIC DNA]</scope>
    <source>
        <strain evidence="2 3">CBA3637</strain>
    </source>
</reference>
<keyword evidence="2" id="KW-0378">Hydrolase</keyword>
<evidence type="ECO:0000259" key="1">
    <source>
        <dbReference type="Pfam" id="PF07969"/>
    </source>
</evidence>
<dbReference type="SUPFAM" id="SSF51338">
    <property type="entry name" value="Composite domain of metallo-dependent hydrolases"/>
    <property type="match status" value="1"/>
</dbReference>
<evidence type="ECO:0000313" key="2">
    <source>
        <dbReference type="EMBL" id="QHI72384.1"/>
    </source>
</evidence>
<dbReference type="Proteomes" id="UP000463883">
    <property type="component" value="Chromosome"/>
</dbReference>
<dbReference type="Pfam" id="PF07969">
    <property type="entry name" value="Amidohydro_3"/>
    <property type="match status" value="1"/>
</dbReference>
<dbReference type="PANTHER" id="PTHR22642:SF2">
    <property type="entry name" value="PROTEIN LONG AFTER FAR-RED 3"/>
    <property type="match status" value="1"/>
</dbReference>
<dbReference type="Gene3D" id="3.10.310.70">
    <property type="match status" value="1"/>
</dbReference>
<dbReference type="Gene3D" id="3.20.20.140">
    <property type="entry name" value="Metal-dependent hydrolases"/>
    <property type="match status" value="1"/>
</dbReference>
<accession>A0A6P1MIE5</accession>
<feature type="domain" description="Amidohydrolase 3" evidence="1">
    <location>
        <begin position="49"/>
        <end position="540"/>
    </location>
</feature>
<dbReference type="SUPFAM" id="SSF51556">
    <property type="entry name" value="Metallo-dependent hydrolases"/>
    <property type="match status" value="1"/>
</dbReference>
<dbReference type="GO" id="GO:0016810">
    <property type="term" value="F:hydrolase activity, acting on carbon-nitrogen (but not peptide) bonds"/>
    <property type="evidence" value="ECO:0007669"/>
    <property type="project" value="InterPro"/>
</dbReference>
<gene>
    <name evidence="2" type="ORF">Ami3637_08190</name>
</gene>
<dbReference type="EMBL" id="CP047591">
    <property type="protein sequence ID" value="QHI72384.1"/>
    <property type="molecule type" value="Genomic_DNA"/>
</dbReference>
<evidence type="ECO:0000313" key="3">
    <source>
        <dbReference type="Proteomes" id="UP000463883"/>
    </source>
</evidence>
<protein>
    <submittedName>
        <fullName evidence="2">Amidohydrolase family protein</fullName>
    </submittedName>
</protein>
<proteinExistence type="predicted"/>
<dbReference type="Gene3D" id="2.30.40.10">
    <property type="entry name" value="Urease, subunit C, domain 1"/>
    <property type="match status" value="1"/>
</dbReference>
<organism evidence="2 3">
    <name type="scientific">Aminipila terrae</name>
    <dbReference type="NCBI Taxonomy" id="2697030"/>
    <lineage>
        <taxon>Bacteria</taxon>
        <taxon>Bacillati</taxon>
        <taxon>Bacillota</taxon>
        <taxon>Clostridia</taxon>
        <taxon>Peptostreptococcales</taxon>
        <taxon>Anaerovoracaceae</taxon>
        <taxon>Aminipila</taxon>
    </lineage>
</organism>
<dbReference type="InterPro" id="IPR013108">
    <property type="entry name" value="Amidohydro_3"/>
</dbReference>
<sequence length="540" mass="60430">MELDVLLKNGIIYTMEQEGKTVEALGIKDGKIVFAGSNQEANNYSSANTVDLENRAVIPGMADSHMHMYAYCQNQTTVNLEQAKSMDEMIALMKEKAEKTPEGSWIKGSNFDQTKFKENRFPTRKDLDQVSTVHPIVIRRCCLHAIVANTKALELAGVGIGYDGGPGGIVEFDEDGMPNGILREQSTKVFDEIIPDPLSDEAEKRRIFLKVLGDMSSKGVTAIHTYAAKIWRYNEDIDTYGRLDKENELPVRVTVYLDELFTPEDLTPEQKNDPFRLVQFGGYKIFSDGSLGSRSAALQEPYSDNPDNRGFVVCGQEELNDKVLKAYENGLQPAIHAIGDRALDMTLTAIEETLRITRAKGMTEDEQKQRLPFRIIHVQMINDALLERMKKLPLILDIQPVFIGTDAHWVEERIGSQRAKGAYAWKTLKDAGMIQTGGSDCPVETYDPIAGIFSAVARCDKDGKPAGGYRPEEKLSVYEAIELFTKNVHYATGQQDYLGTLEVGKFADLVVLDRNPFTIDEMELKDIKVKQTYIAGKRVF</sequence>
<dbReference type="InterPro" id="IPR033932">
    <property type="entry name" value="YtcJ-like"/>
</dbReference>
<dbReference type="PANTHER" id="PTHR22642">
    <property type="entry name" value="IMIDAZOLONEPROPIONASE"/>
    <property type="match status" value="1"/>
</dbReference>
<dbReference type="AlphaFoldDB" id="A0A6P1MIE5"/>